<dbReference type="SUPFAM" id="SSF51735">
    <property type="entry name" value="NAD(P)-binding Rossmann-fold domains"/>
    <property type="match status" value="1"/>
</dbReference>
<evidence type="ECO:0000256" key="7">
    <source>
        <dbReference type="ARBA" id="ARBA00022697"/>
    </source>
</evidence>
<keyword evidence="9 12" id="KW-0486">Methionine biosynthesis</keyword>
<evidence type="ECO:0000256" key="4">
    <source>
        <dbReference type="ARBA" id="ARBA00013213"/>
    </source>
</evidence>
<dbReference type="PIRSF" id="PIRSF036497">
    <property type="entry name" value="HDH_short"/>
    <property type="match status" value="1"/>
</dbReference>
<evidence type="ECO:0000313" key="17">
    <source>
        <dbReference type="Proteomes" id="UP000001916"/>
    </source>
</evidence>
<dbReference type="STRING" id="526227.Mesil_1361"/>
<dbReference type="InterPro" id="IPR005106">
    <property type="entry name" value="Asp/hSer_DH_NAD-bd"/>
</dbReference>
<evidence type="ECO:0000256" key="6">
    <source>
        <dbReference type="ARBA" id="ARBA00022605"/>
    </source>
</evidence>
<keyword evidence="11 12" id="KW-0521">NADP</keyword>
<dbReference type="Pfam" id="PF00742">
    <property type="entry name" value="Homoserine_dh"/>
    <property type="match status" value="1"/>
</dbReference>
<evidence type="ECO:0000256" key="2">
    <source>
        <dbReference type="ARBA" id="ARBA00005062"/>
    </source>
</evidence>
<evidence type="ECO:0000256" key="8">
    <source>
        <dbReference type="ARBA" id="ARBA00023002"/>
    </source>
</evidence>
<evidence type="ECO:0000256" key="10">
    <source>
        <dbReference type="PIRSR" id="PIRSR036497-1"/>
    </source>
</evidence>
<evidence type="ECO:0000256" key="9">
    <source>
        <dbReference type="ARBA" id="ARBA00023167"/>
    </source>
</evidence>
<evidence type="ECO:0000256" key="5">
    <source>
        <dbReference type="ARBA" id="ARBA00013376"/>
    </source>
</evidence>
<proteinExistence type="inferred from homology"/>
<dbReference type="EMBL" id="CP002042">
    <property type="protein sequence ID" value="ADH63254.1"/>
    <property type="molecule type" value="Genomic_DNA"/>
</dbReference>
<dbReference type="InterPro" id="IPR019811">
    <property type="entry name" value="HDH_CS"/>
</dbReference>
<dbReference type="GO" id="GO:0009088">
    <property type="term" value="P:threonine biosynthetic process"/>
    <property type="evidence" value="ECO:0007669"/>
    <property type="project" value="UniProtKB-UniPathway"/>
</dbReference>
<feature type="binding site" evidence="11">
    <location>
        <begin position="10"/>
        <end position="15"/>
    </location>
    <ligand>
        <name>NADP(+)</name>
        <dbReference type="ChEBI" id="CHEBI:58349"/>
    </ligand>
</feature>
<feature type="binding site" evidence="11">
    <location>
        <position position="101"/>
    </location>
    <ligand>
        <name>NADPH</name>
        <dbReference type="ChEBI" id="CHEBI:57783"/>
    </ligand>
</feature>
<comment type="pathway">
    <text evidence="1 12">Amino-acid biosynthesis; L-threonine biosynthesis; L-threonine from L-aspartate: step 3/5.</text>
</comment>
<keyword evidence="8 12" id="KW-0560">Oxidoreductase</keyword>
<feature type="domain" description="Homoserine dehydrogenase catalytic" evidence="14">
    <location>
        <begin position="131"/>
        <end position="309"/>
    </location>
</feature>
<feature type="active site" description="Proton donor" evidence="10">
    <location>
        <position position="198"/>
    </location>
</feature>
<protein>
    <recommendedName>
        <fullName evidence="5 12">Homoserine dehydrogenase</fullName>
        <ecNumber evidence="4 12">1.1.1.3</ecNumber>
    </recommendedName>
</protein>
<evidence type="ECO:0000256" key="11">
    <source>
        <dbReference type="PIRSR" id="PIRSR036497-2"/>
    </source>
</evidence>
<evidence type="ECO:0000313" key="16">
    <source>
        <dbReference type="EMBL" id="ADH63254.1"/>
    </source>
</evidence>
<evidence type="ECO:0000259" key="14">
    <source>
        <dbReference type="Pfam" id="PF00742"/>
    </source>
</evidence>
<evidence type="ECO:0000256" key="13">
    <source>
        <dbReference type="RuleBase" id="RU004171"/>
    </source>
</evidence>
<comment type="pathway">
    <text evidence="2 12">Amino-acid biosynthesis; L-methionine biosynthesis via de novo pathway; L-homoserine from L-aspartate: step 3/3.</text>
</comment>
<dbReference type="UniPathway" id="UPA00050">
    <property type="reaction ID" value="UER00063"/>
</dbReference>
<dbReference type="InterPro" id="IPR022697">
    <property type="entry name" value="HDH_short"/>
</dbReference>
<dbReference type="InterPro" id="IPR001342">
    <property type="entry name" value="HDH_cat"/>
</dbReference>
<evidence type="ECO:0000256" key="12">
    <source>
        <dbReference type="RuleBase" id="RU000579"/>
    </source>
</evidence>
<organism evidence="16 17">
    <name type="scientific">Allomeiothermus silvanus (strain ATCC 700542 / DSM 9946 / NBRC 106475 / NCIMB 13440 / VI-R2)</name>
    <name type="common">Thermus silvanus</name>
    <dbReference type="NCBI Taxonomy" id="526227"/>
    <lineage>
        <taxon>Bacteria</taxon>
        <taxon>Thermotogati</taxon>
        <taxon>Deinococcota</taxon>
        <taxon>Deinococci</taxon>
        <taxon>Thermales</taxon>
        <taxon>Thermaceae</taxon>
        <taxon>Allomeiothermus</taxon>
    </lineage>
</organism>
<dbReference type="GO" id="GO:0009086">
    <property type="term" value="P:methionine biosynthetic process"/>
    <property type="evidence" value="ECO:0007669"/>
    <property type="project" value="UniProtKB-KW"/>
</dbReference>
<dbReference type="UniPathway" id="UPA00051">
    <property type="reaction ID" value="UER00465"/>
</dbReference>
<dbReference type="SUPFAM" id="SSF55347">
    <property type="entry name" value="Glyceraldehyde-3-phosphate dehydrogenase-like, C-terminal domain"/>
    <property type="match status" value="1"/>
</dbReference>
<evidence type="ECO:0000256" key="3">
    <source>
        <dbReference type="ARBA" id="ARBA00006753"/>
    </source>
</evidence>
<reference evidence="16 17" key="1">
    <citation type="journal article" date="2010" name="Stand. Genomic Sci.">
        <title>Complete genome sequence of Meiothermus silvanus type strain (VI-R2).</title>
        <authorList>
            <person name="Sikorski J."/>
            <person name="Tindall B.J."/>
            <person name="Lowry S."/>
            <person name="Lucas S."/>
            <person name="Nolan M."/>
            <person name="Copeland A."/>
            <person name="Glavina Del Rio T."/>
            <person name="Tice H."/>
            <person name="Cheng J.F."/>
            <person name="Han C."/>
            <person name="Pitluck S."/>
            <person name="Liolios K."/>
            <person name="Ivanova N."/>
            <person name="Mavromatis K."/>
            <person name="Mikhailova N."/>
            <person name="Pati A."/>
            <person name="Goodwin L."/>
            <person name="Chen A."/>
            <person name="Palaniappan K."/>
            <person name="Land M."/>
            <person name="Hauser L."/>
            <person name="Chang Y.J."/>
            <person name="Jeffries C.D."/>
            <person name="Rohde M."/>
            <person name="Goker M."/>
            <person name="Woyke T."/>
            <person name="Bristow J."/>
            <person name="Eisen J.A."/>
            <person name="Markowitz V."/>
            <person name="Hugenholtz P."/>
            <person name="Kyrpides N.C."/>
            <person name="Klenk H.P."/>
            <person name="Lapidus A."/>
        </authorList>
    </citation>
    <scope>NUCLEOTIDE SEQUENCE [LARGE SCALE GENOMIC DNA]</scope>
    <source>
        <strain evidence="17">ATCC 700542 / DSM 9946 / VI-R2</strain>
    </source>
</reference>
<dbReference type="AlphaFoldDB" id="D7BEL1"/>
<dbReference type="HOGENOM" id="CLU_009116_1_2_0"/>
<dbReference type="eggNOG" id="COG0460">
    <property type="taxonomic scope" value="Bacteria"/>
</dbReference>
<evidence type="ECO:0000259" key="15">
    <source>
        <dbReference type="Pfam" id="PF03447"/>
    </source>
</evidence>
<dbReference type="RefSeq" id="WP_013157823.1">
    <property type="nucleotide sequence ID" value="NC_014212.1"/>
</dbReference>
<dbReference type="PROSITE" id="PS01042">
    <property type="entry name" value="HOMOSER_DHGENASE"/>
    <property type="match status" value="1"/>
</dbReference>
<dbReference type="KEGG" id="msv:Mesil_1361"/>
<dbReference type="NCBIfam" id="NF004976">
    <property type="entry name" value="PRK06349.1"/>
    <property type="match status" value="1"/>
</dbReference>
<dbReference type="OrthoDB" id="9808167at2"/>
<sequence>MERVNIALLGAGTVGSAFARLVAQQRQRLAGLGIEVELGKVLVRDPSKVREGIPAEKLTDQTEGLLEEADVLVEVMGGTSLAKKLVLDALEQGIPVITANKALLAEAWGELRPYADDGLLYYEASVMAATPVVSALSGVLWGSHLLELHAILNGTTNYILNRLEGGATYAEALAEAQAKGYAEADPTLDVEGLDAAHKLTVLARLCADPDYPWEEVRAHTRGITHLTPADLEDARQQGQTIRLVGSLYPENGRWKAVVRPVRLPLEHPLARAGSARNGLVLRGDACGELVFMGAGAGGAATASAVLGDLYQLLMGVPGHAPISAKAPVPDYPAERLEEV</sequence>
<dbReference type="Gene3D" id="3.40.50.720">
    <property type="entry name" value="NAD(P)-binding Rossmann-like Domain"/>
    <property type="match status" value="1"/>
</dbReference>
<comment type="catalytic activity">
    <reaction evidence="12">
        <text>L-homoserine + NADP(+) = L-aspartate 4-semialdehyde + NADPH + H(+)</text>
        <dbReference type="Rhea" id="RHEA:15761"/>
        <dbReference type="ChEBI" id="CHEBI:15378"/>
        <dbReference type="ChEBI" id="CHEBI:57476"/>
        <dbReference type="ChEBI" id="CHEBI:57783"/>
        <dbReference type="ChEBI" id="CHEBI:58349"/>
        <dbReference type="ChEBI" id="CHEBI:537519"/>
        <dbReference type="EC" id="1.1.1.3"/>
    </reaction>
</comment>
<dbReference type="InterPro" id="IPR036291">
    <property type="entry name" value="NAD(P)-bd_dom_sf"/>
</dbReference>
<keyword evidence="17" id="KW-1185">Reference proteome</keyword>
<dbReference type="EC" id="1.1.1.3" evidence="4 12"/>
<keyword evidence="6 12" id="KW-0028">Amino-acid biosynthesis</keyword>
<feature type="binding site" evidence="11">
    <location>
        <position position="183"/>
    </location>
    <ligand>
        <name>L-homoserine</name>
        <dbReference type="ChEBI" id="CHEBI:57476"/>
    </ligand>
</feature>
<dbReference type="PANTHER" id="PTHR43331:SF1">
    <property type="entry name" value="HOMOSERINE DEHYDROGENASE"/>
    <property type="match status" value="1"/>
</dbReference>
<keyword evidence="7 12" id="KW-0791">Threonine biosynthesis</keyword>
<evidence type="ECO:0000256" key="1">
    <source>
        <dbReference type="ARBA" id="ARBA00005056"/>
    </source>
</evidence>
<dbReference type="Gene3D" id="3.30.360.10">
    <property type="entry name" value="Dihydrodipicolinate Reductase, domain 2"/>
    <property type="match status" value="1"/>
</dbReference>
<dbReference type="FunFam" id="3.30.360.10:FF:000005">
    <property type="entry name" value="Homoserine dehydrogenase"/>
    <property type="match status" value="1"/>
</dbReference>
<dbReference type="GO" id="GO:0004412">
    <property type="term" value="F:homoserine dehydrogenase activity"/>
    <property type="evidence" value="ECO:0007669"/>
    <property type="project" value="UniProtKB-EC"/>
</dbReference>
<gene>
    <name evidence="16" type="ordered locus">Mesil_1361</name>
</gene>
<dbReference type="PANTHER" id="PTHR43331">
    <property type="entry name" value="HOMOSERINE DEHYDROGENASE"/>
    <property type="match status" value="1"/>
</dbReference>
<name>D7BEL1_ALLS1</name>
<dbReference type="GO" id="GO:0050661">
    <property type="term" value="F:NADP binding"/>
    <property type="evidence" value="ECO:0007669"/>
    <property type="project" value="InterPro"/>
</dbReference>
<dbReference type="Pfam" id="PF03447">
    <property type="entry name" value="NAD_binding_3"/>
    <property type="match status" value="1"/>
</dbReference>
<dbReference type="Proteomes" id="UP000001916">
    <property type="component" value="Chromosome"/>
</dbReference>
<feature type="domain" description="Aspartate/homoserine dehydrogenase NAD-binding" evidence="15">
    <location>
        <begin position="10"/>
        <end position="113"/>
    </location>
</feature>
<comment type="similarity">
    <text evidence="3 13">Belongs to the homoserine dehydrogenase family.</text>
</comment>
<accession>D7BEL1</accession>